<reference evidence="3" key="1">
    <citation type="submission" date="2023-03" db="EMBL/GenBank/DDBJ databases">
        <title>Massive genome expansion in bonnet fungi (Mycena s.s.) driven by repeated elements and novel gene families across ecological guilds.</title>
        <authorList>
            <consortium name="Lawrence Berkeley National Laboratory"/>
            <person name="Harder C.B."/>
            <person name="Miyauchi S."/>
            <person name="Viragh M."/>
            <person name="Kuo A."/>
            <person name="Thoen E."/>
            <person name="Andreopoulos B."/>
            <person name="Lu D."/>
            <person name="Skrede I."/>
            <person name="Drula E."/>
            <person name="Henrissat B."/>
            <person name="Morin E."/>
            <person name="Kohler A."/>
            <person name="Barry K."/>
            <person name="LaButti K."/>
            <person name="Morin E."/>
            <person name="Salamov A."/>
            <person name="Lipzen A."/>
            <person name="Mereny Z."/>
            <person name="Hegedus B."/>
            <person name="Baldrian P."/>
            <person name="Stursova M."/>
            <person name="Weitz H."/>
            <person name="Taylor A."/>
            <person name="Grigoriev I.V."/>
            <person name="Nagy L.G."/>
            <person name="Martin F."/>
            <person name="Kauserud H."/>
        </authorList>
    </citation>
    <scope>NUCLEOTIDE SEQUENCE</scope>
    <source>
        <strain evidence="3">CBHHK002</strain>
    </source>
</reference>
<evidence type="ECO:0000313" key="4">
    <source>
        <dbReference type="Proteomes" id="UP001218218"/>
    </source>
</evidence>
<feature type="transmembrane region" description="Helical" evidence="2">
    <location>
        <begin position="200"/>
        <end position="222"/>
    </location>
</feature>
<comment type="caution">
    <text evidence="3">The sequence shown here is derived from an EMBL/GenBank/DDBJ whole genome shotgun (WGS) entry which is preliminary data.</text>
</comment>
<dbReference type="AlphaFoldDB" id="A0AAD7E8C5"/>
<organism evidence="3 4">
    <name type="scientific">Mycena albidolilacea</name>
    <dbReference type="NCBI Taxonomy" id="1033008"/>
    <lineage>
        <taxon>Eukaryota</taxon>
        <taxon>Fungi</taxon>
        <taxon>Dikarya</taxon>
        <taxon>Basidiomycota</taxon>
        <taxon>Agaricomycotina</taxon>
        <taxon>Agaricomycetes</taxon>
        <taxon>Agaricomycetidae</taxon>
        <taxon>Agaricales</taxon>
        <taxon>Marasmiineae</taxon>
        <taxon>Mycenaceae</taxon>
        <taxon>Mycena</taxon>
    </lineage>
</organism>
<accession>A0AAD7E8C5</accession>
<keyword evidence="2" id="KW-0812">Transmembrane</keyword>
<keyword evidence="2" id="KW-0472">Membrane</keyword>
<dbReference type="EMBL" id="JARIHO010000127">
    <property type="protein sequence ID" value="KAJ7301768.1"/>
    <property type="molecule type" value="Genomic_DNA"/>
</dbReference>
<keyword evidence="2" id="KW-1133">Transmembrane helix</keyword>
<name>A0AAD7E8C5_9AGAR</name>
<dbReference type="Proteomes" id="UP001218218">
    <property type="component" value="Unassembled WGS sequence"/>
</dbReference>
<protein>
    <submittedName>
        <fullName evidence="3">Uncharacterized protein</fullName>
    </submittedName>
</protein>
<evidence type="ECO:0000313" key="3">
    <source>
        <dbReference type="EMBL" id="KAJ7301768.1"/>
    </source>
</evidence>
<evidence type="ECO:0000256" key="1">
    <source>
        <dbReference type="SAM" id="MobiDB-lite"/>
    </source>
</evidence>
<gene>
    <name evidence="3" type="ORF">DFH08DRAFT_827235</name>
</gene>
<keyword evidence="4" id="KW-1185">Reference proteome</keyword>
<feature type="region of interest" description="Disordered" evidence="1">
    <location>
        <begin position="168"/>
        <end position="200"/>
    </location>
</feature>
<sequence>MFTWYFKGIYLLCIAGYGQHLSRHALVRVTYSHPGPAKVFAQTLFFPGVQIGQEVIPLSFAKILSVGGVGPEGFTTYVEENINTLSQIFGGQATVSLETETATVAIGASGARLNVGGIVNSCTYGTDQQATCVNQVPGLPAATVTVPIVPVFTLDGGAQGAMPMVTPAPGVTGSSSGGNGAYGSNNGNTDSNKPNGGTRALSSSISASTTLALLLIAGFFIII</sequence>
<proteinExistence type="predicted"/>
<evidence type="ECO:0000256" key="2">
    <source>
        <dbReference type="SAM" id="Phobius"/>
    </source>
</evidence>